<dbReference type="AlphaFoldDB" id="B3MDD5"/>
<organism evidence="5 6">
    <name type="scientific">Drosophila ananassae</name>
    <name type="common">Fruit fly</name>
    <dbReference type="NCBI Taxonomy" id="7217"/>
    <lineage>
        <taxon>Eukaryota</taxon>
        <taxon>Metazoa</taxon>
        <taxon>Ecdysozoa</taxon>
        <taxon>Arthropoda</taxon>
        <taxon>Hexapoda</taxon>
        <taxon>Insecta</taxon>
        <taxon>Pterygota</taxon>
        <taxon>Neoptera</taxon>
        <taxon>Endopterygota</taxon>
        <taxon>Diptera</taxon>
        <taxon>Brachycera</taxon>
        <taxon>Muscomorpha</taxon>
        <taxon>Ephydroidea</taxon>
        <taxon>Drosophilidae</taxon>
        <taxon>Drosophila</taxon>
        <taxon>Sophophora</taxon>
    </lineage>
</organism>
<dbReference type="Gene3D" id="2.60.40.2170">
    <property type="entry name" value="Wnt, WIF domain"/>
    <property type="match status" value="1"/>
</dbReference>
<evidence type="ECO:0000259" key="4">
    <source>
        <dbReference type="PROSITE" id="PS50814"/>
    </source>
</evidence>
<feature type="region of interest" description="Disordered" evidence="3">
    <location>
        <begin position="1"/>
        <end position="22"/>
    </location>
</feature>
<dbReference type="STRING" id="7217.B3MDD5"/>
<evidence type="ECO:0000313" key="6">
    <source>
        <dbReference type="Proteomes" id="UP000007801"/>
    </source>
</evidence>
<keyword evidence="1" id="KW-0732">Signal</keyword>
<evidence type="ECO:0000256" key="2">
    <source>
        <dbReference type="ARBA" id="ARBA00023180"/>
    </source>
</evidence>
<evidence type="ECO:0000313" key="5">
    <source>
        <dbReference type="EMBL" id="EDV36383.2"/>
    </source>
</evidence>
<evidence type="ECO:0000256" key="3">
    <source>
        <dbReference type="SAM" id="MobiDB-lite"/>
    </source>
</evidence>
<dbReference type="InParanoid" id="B3MDD5"/>
<dbReference type="Pfam" id="PF02019">
    <property type="entry name" value="WIF"/>
    <property type="match status" value="1"/>
</dbReference>
<gene>
    <name evidence="5" type="primary">Dana\GF12934</name>
    <name evidence="5" type="synonym">dana_GLEANR_12950</name>
    <name evidence="5" type="ORF">GF12934</name>
</gene>
<dbReference type="HOGENOM" id="CLU_1035361_0_0_1"/>
<dbReference type="InterPro" id="IPR038677">
    <property type="entry name" value="WIF_sf"/>
</dbReference>
<dbReference type="OrthoDB" id="7868960at2759"/>
<dbReference type="InterPro" id="IPR003306">
    <property type="entry name" value="WIF"/>
</dbReference>
<reference evidence="5 6" key="1">
    <citation type="journal article" date="2007" name="Nature">
        <title>Evolution of genes and genomes on the Drosophila phylogeny.</title>
        <authorList>
            <consortium name="Drosophila 12 Genomes Consortium"/>
            <person name="Clark A.G."/>
            <person name="Eisen M.B."/>
            <person name="Smith D.R."/>
            <person name="Bergman C.M."/>
            <person name="Oliver B."/>
            <person name="Markow T.A."/>
            <person name="Kaufman T.C."/>
            <person name="Kellis M."/>
            <person name="Gelbart W."/>
            <person name="Iyer V.N."/>
            <person name="Pollard D.A."/>
            <person name="Sackton T.B."/>
            <person name="Larracuente A.M."/>
            <person name="Singh N.D."/>
            <person name="Abad J.P."/>
            <person name="Abt D.N."/>
            <person name="Adryan B."/>
            <person name="Aguade M."/>
            <person name="Akashi H."/>
            <person name="Anderson W.W."/>
            <person name="Aquadro C.F."/>
            <person name="Ardell D.H."/>
            <person name="Arguello R."/>
            <person name="Artieri C.G."/>
            <person name="Barbash D.A."/>
            <person name="Barker D."/>
            <person name="Barsanti P."/>
            <person name="Batterham P."/>
            <person name="Batzoglou S."/>
            <person name="Begun D."/>
            <person name="Bhutkar A."/>
            <person name="Blanco E."/>
            <person name="Bosak S.A."/>
            <person name="Bradley R.K."/>
            <person name="Brand A.D."/>
            <person name="Brent M.R."/>
            <person name="Brooks A.N."/>
            <person name="Brown R.H."/>
            <person name="Butlin R.K."/>
            <person name="Caggese C."/>
            <person name="Calvi B.R."/>
            <person name="Bernardo de Carvalho A."/>
            <person name="Caspi A."/>
            <person name="Castrezana S."/>
            <person name="Celniker S.E."/>
            <person name="Chang J.L."/>
            <person name="Chapple C."/>
            <person name="Chatterji S."/>
            <person name="Chinwalla A."/>
            <person name="Civetta A."/>
            <person name="Clifton S.W."/>
            <person name="Comeron J.M."/>
            <person name="Costello J.C."/>
            <person name="Coyne J.A."/>
            <person name="Daub J."/>
            <person name="David R.G."/>
            <person name="Delcher A.L."/>
            <person name="Delehaunty K."/>
            <person name="Do C.B."/>
            <person name="Ebling H."/>
            <person name="Edwards K."/>
            <person name="Eickbush T."/>
            <person name="Evans J.D."/>
            <person name="Filipski A."/>
            <person name="Findeiss S."/>
            <person name="Freyhult E."/>
            <person name="Fulton L."/>
            <person name="Fulton R."/>
            <person name="Garcia A.C."/>
            <person name="Gardiner A."/>
            <person name="Garfield D.A."/>
            <person name="Garvin B.E."/>
            <person name="Gibson G."/>
            <person name="Gilbert D."/>
            <person name="Gnerre S."/>
            <person name="Godfrey J."/>
            <person name="Good R."/>
            <person name="Gotea V."/>
            <person name="Gravely B."/>
            <person name="Greenberg A.J."/>
            <person name="Griffiths-Jones S."/>
            <person name="Gross S."/>
            <person name="Guigo R."/>
            <person name="Gustafson E.A."/>
            <person name="Haerty W."/>
            <person name="Hahn M.W."/>
            <person name="Halligan D.L."/>
            <person name="Halpern A.L."/>
            <person name="Halter G.M."/>
            <person name="Han M.V."/>
            <person name="Heger A."/>
            <person name="Hillier L."/>
            <person name="Hinrichs A.S."/>
            <person name="Holmes I."/>
            <person name="Hoskins R.A."/>
            <person name="Hubisz M.J."/>
            <person name="Hultmark D."/>
            <person name="Huntley M.A."/>
            <person name="Jaffe D.B."/>
            <person name="Jagadeeshan S."/>
            <person name="Jeck W.R."/>
            <person name="Johnson J."/>
            <person name="Jones C.D."/>
            <person name="Jordan W.C."/>
            <person name="Karpen G.H."/>
            <person name="Kataoka E."/>
            <person name="Keightley P.D."/>
            <person name="Kheradpour P."/>
            <person name="Kirkness E.F."/>
            <person name="Koerich L.B."/>
            <person name="Kristiansen K."/>
            <person name="Kudrna D."/>
            <person name="Kulathinal R.J."/>
            <person name="Kumar S."/>
            <person name="Kwok R."/>
            <person name="Lander E."/>
            <person name="Langley C.H."/>
            <person name="Lapoint R."/>
            <person name="Lazzaro B.P."/>
            <person name="Lee S.J."/>
            <person name="Levesque L."/>
            <person name="Li R."/>
            <person name="Lin C.F."/>
            <person name="Lin M.F."/>
            <person name="Lindblad-Toh K."/>
            <person name="Llopart A."/>
            <person name="Long M."/>
            <person name="Low L."/>
            <person name="Lozovsky E."/>
            <person name="Lu J."/>
            <person name="Luo M."/>
            <person name="Machado C.A."/>
            <person name="Makalowski W."/>
            <person name="Marzo M."/>
            <person name="Matsuda M."/>
            <person name="Matzkin L."/>
            <person name="McAllister B."/>
            <person name="McBride C.S."/>
            <person name="McKernan B."/>
            <person name="McKernan K."/>
            <person name="Mendez-Lago M."/>
            <person name="Minx P."/>
            <person name="Mollenhauer M.U."/>
            <person name="Montooth K."/>
            <person name="Mount S.M."/>
            <person name="Mu X."/>
            <person name="Myers E."/>
            <person name="Negre B."/>
            <person name="Newfeld S."/>
            <person name="Nielsen R."/>
            <person name="Noor M.A."/>
            <person name="O'Grady P."/>
            <person name="Pachter L."/>
            <person name="Papaceit M."/>
            <person name="Parisi M.J."/>
            <person name="Parisi M."/>
            <person name="Parts L."/>
            <person name="Pedersen J.S."/>
            <person name="Pesole G."/>
            <person name="Phillippy A.M."/>
            <person name="Ponting C.P."/>
            <person name="Pop M."/>
            <person name="Porcelli D."/>
            <person name="Powell J.R."/>
            <person name="Prohaska S."/>
            <person name="Pruitt K."/>
            <person name="Puig M."/>
            <person name="Quesneville H."/>
            <person name="Ram K.R."/>
            <person name="Rand D."/>
            <person name="Rasmussen M.D."/>
            <person name="Reed L.K."/>
            <person name="Reenan R."/>
            <person name="Reily A."/>
            <person name="Remington K.A."/>
            <person name="Rieger T.T."/>
            <person name="Ritchie M.G."/>
            <person name="Robin C."/>
            <person name="Rogers Y.H."/>
            <person name="Rohde C."/>
            <person name="Rozas J."/>
            <person name="Rubenfield M.J."/>
            <person name="Ruiz A."/>
            <person name="Russo S."/>
            <person name="Salzberg S.L."/>
            <person name="Sanchez-Gracia A."/>
            <person name="Saranga D.J."/>
            <person name="Sato H."/>
            <person name="Schaeffer S.W."/>
            <person name="Schatz M.C."/>
            <person name="Schlenke T."/>
            <person name="Schwartz R."/>
            <person name="Segarra C."/>
            <person name="Singh R.S."/>
            <person name="Sirot L."/>
            <person name="Sirota M."/>
            <person name="Sisneros N.B."/>
            <person name="Smith C.D."/>
            <person name="Smith T.F."/>
            <person name="Spieth J."/>
            <person name="Stage D.E."/>
            <person name="Stark A."/>
            <person name="Stephan W."/>
            <person name="Strausberg R.L."/>
            <person name="Strempel S."/>
            <person name="Sturgill D."/>
            <person name="Sutton G."/>
            <person name="Sutton G.G."/>
            <person name="Tao W."/>
            <person name="Teichmann S."/>
            <person name="Tobari Y.N."/>
            <person name="Tomimura Y."/>
            <person name="Tsolas J.M."/>
            <person name="Valente V.L."/>
            <person name="Venter E."/>
            <person name="Venter J.C."/>
            <person name="Vicario S."/>
            <person name="Vieira F.G."/>
            <person name="Vilella A.J."/>
            <person name="Villasante A."/>
            <person name="Walenz B."/>
            <person name="Wang J."/>
            <person name="Wasserman M."/>
            <person name="Watts T."/>
            <person name="Wilson D."/>
            <person name="Wilson R.K."/>
            <person name="Wing R.A."/>
            <person name="Wolfner M.F."/>
            <person name="Wong A."/>
            <person name="Wong G.K."/>
            <person name="Wu C.I."/>
            <person name="Wu G."/>
            <person name="Yamamoto D."/>
            <person name="Yang H.P."/>
            <person name="Yang S.P."/>
            <person name="Yorke J.A."/>
            <person name="Yoshida K."/>
            <person name="Zdobnov E."/>
            <person name="Zhang P."/>
            <person name="Zhang Y."/>
            <person name="Zimin A.V."/>
            <person name="Baldwin J."/>
            <person name="Abdouelleil A."/>
            <person name="Abdulkadir J."/>
            <person name="Abebe A."/>
            <person name="Abera B."/>
            <person name="Abreu J."/>
            <person name="Acer S.C."/>
            <person name="Aftuck L."/>
            <person name="Alexander A."/>
            <person name="An P."/>
            <person name="Anderson E."/>
            <person name="Anderson S."/>
            <person name="Arachi H."/>
            <person name="Azer M."/>
            <person name="Bachantsang P."/>
            <person name="Barry A."/>
            <person name="Bayul T."/>
            <person name="Berlin A."/>
            <person name="Bessette D."/>
            <person name="Bloom T."/>
            <person name="Blye J."/>
            <person name="Boguslavskiy L."/>
            <person name="Bonnet C."/>
            <person name="Boukhgalter B."/>
            <person name="Bourzgui I."/>
            <person name="Brown A."/>
            <person name="Cahill P."/>
            <person name="Channer S."/>
            <person name="Cheshatsang Y."/>
            <person name="Chuda L."/>
            <person name="Citroen M."/>
            <person name="Collymore A."/>
            <person name="Cooke P."/>
            <person name="Costello M."/>
            <person name="D'Aco K."/>
            <person name="Daza R."/>
            <person name="De Haan G."/>
            <person name="DeGray S."/>
            <person name="DeMaso C."/>
            <person name="Dhargay N."/>
            <person name="Dooley K."/>
            <person name="Dooley E."/>
            <person name="Doricent M."/>
            <person name="Dorje P."/>
            <person name="Dorjee K."/>
            <person name="Dupes A."/>
            <person name="Elong R."/>
            <person name="Falk J."/>
            <person name="Farina A."/>
            <person name="Faro S."/>
            <person name="Ferguson D."/>
            <person name="Fisher S."/>
            <person name="Foley C.D."/>
            <person name="Franke A."/>
            <person name="Friedrich D."/>
            <person name="Gadbois L."/>
            <person name="Gearin G."/>
            <person name="Gearin C.R."/>
            <person name="Giannoukos G."/>
            <person name="Goode T."/>
            <person name="Graham J."/>
            <person name="Grandbois E."/>
            <person name="Grewal S."/>
            <person name="Gyaltsen K."/>
            <person name="Hafez N."/>
            <person name="Hagos B."/>
            <person name="Hall J."/>
            <person name="Henson C."/>
            <person name="Hollinger A."/>
            <person name="Honan T."/>
            <person name="Huard M.D."/>
            <person name="Hughes L."/>
            <person name="Hurhula B."/>
            <person name="Husby M.E."/>
            <person name="Kamat A."/>
            <person name="Kanga B."/>
            <person name="Kashin S."/>
            <person name="Khazanovich D."/>
            <person name="Kisner P."/>
            <person name="Lance K."/>
            <person name="Lara M."/>
            <person name="Lee W."/>
            <person name="Lennon N."/>
            <person name="Letendre F."/>
            <person name="LeVine R."/>
            <person name="Lipovsky A."/>
            <person name="Liu X."/>
            <person name="Liu J."/>
            <person name="Liu S."/>
            <person name="Lokyitsang T."/>
            <person name="Lokyitsang Y."/>
            <person name="Lubonja R."/>
            <person name="Lui A."/>
            <person name="MacDonald P."/>
            <person name="Magnisalis V."/>
            <person name="Maru K."/>
            <person name="Matthews C."/>
            <person name="McCusker W."/>
            <person name="McDonough S."/>
            <person name="Mehta T."/>
            <person name="Meldrim J."/>
            <person name="Meneus L."/>
            <person name="Mihai O."/>
            <person name="Mihalev A."/>
            <person name="Mihova T."/>
            <person name="Mittelman R."/>
            <person name="Mlenga V."/>
            <person name="Montmayeur A."/>
            <person name="Mulrain L."/>
            <person name="Navidi A."/>
            <person name="Naylor J."/>
            <person name="Negash T."/>
            <person name="Nguyen T."/>
            <person name="Nguyen N."/>
            <person name="Nicol R."/>
            <person name="Norbu C."/>
            <person name="Norbu N."/>
            <person name="Novod N."/>
            <person name="O'Neill B."/>
            <person name="Osman S."/>
            <person name="Markiewicz E."/>
            <person name="Oyono O.L."/>
            <person name="Patti C."/>
            <person name="Phunkhang P."/>
            <person name="Pierre F."/>
            <person name="Priest M."/>
            <person name="Raghuraman S."/>
            <person name="Rege F."/>
            <person name="Reyes R."/>
            <person name="Rise C."/>
            <person name="Rogov P."/>
            <person name="Ross K."/>
            <person name="Ryan E."/>
            <person name="Settipalli S."/>
            <person name="Shea T."/>
            <person name="Sherpa N."/>
            <person name="Shi L."/>
            <person name="Shih D."/>
            <person name="Sparrow T."/>
            <person name="Spaulding J."/>
            <person name="Stalker J."/>
            <person name="Stange-Thomann N."/>
            <person name="Stavropoulos S."/>
            <person name="Stone C."/>
            <person name="Strader C."/>
            <person name="Tesfaye S."/>
            <person name="Thomson T."/>
            <person name="Thoulutsang Y."/>
            <person name="Thoulutsang D."/>
            <person name="Topham K."/>
            <person name="Topping I."/>
            <person name="Tsamla T."/>
            <person name="Vassiliev H."/>
            <person name="Vo A."/>
            <person name="Wangchuk T."/>
            <person name="Wangdi T."/>
            <person name="Weiand M."/>
            <person name="Wilkinson J."/>
            <person name="Wilson A."/>
            <person name="Yadav S."/>
            <person name="Young G."/>
            <person name="Yu Q."/>
            <person name="Zembek L."/>
            <person name="Zhong D."/>
            <person name="Zimmer A."/>
            <person name="Zwirko Z."/>
            <person name="Jaffe D.B."/>
            <person name="Alvarez P."/>
            <person name="Brockman W."/>
            <person name="Butler J."/>
            <person name="Chin C."/>
            <person name="Gnerre S."/>
            <person name="Grabherr M."/>
            <person name="Kleber M."/>
            <person name="Mauceli E."/>
            <person name="MacCallum I."/>
        </authorList>
    </citation>
    <scope>NUCLEOTIDE SEQUENCE [LARGE SCALE GENOMIC DNA]</scope>
    <source>
        <strain evidence="6">Tucson 14024-0371.13</strain>
    </source>
</reference>
<proteinExistence type="predicted"/>
<evidence type="ECO:0000256" key="1">
    <source>
        <dbReference type="ARBA" id="ARBA00022729"/>
    </source>
</evidence>
<keyword evidence="2" id="KW-0325">Glycoprotein</keyword>
<feature type="domain" description="WIF" evidence="4">
    <location>
        <begin position="220"/>
        <end position="289"/>
    </location>
</feature>
<dbReference type="EMBL" id="CH902619">
    <property type="protein sequence ID" value="EDV36383.2"/>
    <property type="molecule type" value="Genomic_DNA"/>
</dbReference>
<dbReference type="PROSITE" id="PS50814">
    <property type="entry name" value="WIF"/>
    <property type="match status" value="1"/>
</dbReference>
<protein>
    <recommendedName>
        <fullName evidence="4">WIF domain-containing protein</fullName>
    </recommendedName>
</protein>
<name>B3MDD5_DROAN</name>
<sequence>MSDLNSVTEKSKPGAPAEPSNVVTPERLVRRIQFEHNYHFVPPLIRRDGKEDLLHPRRTLRQLVCAMQMKISPDQPEILPEVEIKRHIRFADLITRRLRRFLDSTRRFLDFNPMTRLQEAIVEQLAREMLCLPRYYSGQQTVSSNRYLVLYRPGVQPNPYEIRAREGINNIKLEVSFAILKPPPAMGHSVPPAPPSLPLWLLFLAMSTWRTPSVSGYLNIFISHHEVMKLMGLEADLFYVHEGAINTYAMHFTVPVPADIHELEFSWQSLIAYPVRRLHQDRPGLRYSY</sequence>
<accession>B3MDD5</accession>
<dbReference type="Proteomes" id="UP000007801">
    <property type="component" value="Unassembled WGS sequence"/>
</dbReference>
<keyword evidence="6" id="KW-1185">Reference proteome</keyword>